<comment type="similarity">
    <text evidence="2">Belongs to the TonB-dependent receptor family. Hemoglobin/haptoglobin binding protein subfamily.</text>
</comment>
<proteinExistence type="inferred from homology"/>
<dbReference type="PROSITE" id="PS52016">
    <property type="entry name" value="TONB_DEPENDENT_REC_3"/>
    <property type="match status" value="1"/>
</dbReference>
<protein>
    <recommendedName>
        <fullName evidence="19">TonB-dependent hemoglobin/transferrin/lactoferrin family receptor</fullName>
    </recommendedName>
</protein>
<keyword evidence="3 11" id="KW-0813">Transport</keyword>
<dbReference type="Pfam" id="PF07715">
    <property type="entry name" value="Plug"/>
    <property type="match status" value="1"/>
</dbReference>
<keyword evidence="9" id="KW-0675">Receptor</keyword>
<dbReference type="InterPro" id="IPR000531">
    <property type="entry name" value="Beta-barrel_TonB"/>
</dbReference>
<keyword evidence="8 11" id="KW-0472">Membrane</keyword>
<evidence type="ECO:0000256" key="3">
    <source>
        <dbReference type="ARBA" id="ARBA00022448"/>
    </source>
</evidence>
<dbReference type="PANTHER" id="PTHR30069">
    <property type="entry name" value="TONB-DEPENDENT OUTER MEMBRANE RECEPTOR"/>
    <property type="match status" value="1"/>
</dbReference>
<dbReference type="RefSeq" id="WP_094984297.1">
    <property type="nucleotide sequence ID" value="NZ_NHNI01000001.1"/>
</dbReference>
<dbReference type="InterPro" id="IPR010949">
    <property type="entry name" value="TonB_Hb/transfer/lactofer_rcpt"/>
</dbReference>
<evidence type="ECO:0000256" key="7">
    <source>
        <dbReference type="ARBA" id="ARBA00023077"/>
    </source>
</evidence>
<evidence type="ECO:0000256" key="12">
    <source>
        <dbReference type="PROSITE-ProRule" id="PRU10144"/>
    </source>
</evidence>
<keyword evidence="7 13" id="KW-0798">TonB box</keyword>
<feature type="short sequence motif" description="TonB C-terminal box" evidence="12">
    <location>
        <begin position="767"/>
        <end position="784"/>
    </location>
</feature>
<evidence type="ECO:0000259" key="16">
    <source>
        <dbReference type="Pfam" id="PF07715"/>
    </source>
</evidence>
<dbReference type="SUPFAM" id="SSF56935">
    <property type="entry name" value="Porins"/>
    <property type="match status" value="1"/>
</dbReference>
<evidence type="ECO:0000256" key="8">
    <source>
        <dbReference type="ARBA" id="ARBA00023136"/>
    </source>
</evidence>
<keyword evidence="18" id="KW-1185">Reference proteome</keyword>
<evidence type="ECO:0000256" key="2">
    <source>
        <dbReference type="ARBA" id="ARBA00008143"/>
    </source>
</evidence>
<evidence type="ECO:0000313" key="17">
    <source>
        <dbReference type="EMBL" id="OZY86681.1"/>
    </source>
</evidence>
<reference evidence="18" key="1">
    <citation type="submission" date="2017-05" db="EMBL/GenBank/DDBJ databases">
        <authorList>
            <person name="Barney B.M."/>
        </authorList>
    </citation>
    <scope>NUCLEOTIDE SEQUENCE [LARGE SCALE GENOMIC DNA]</scope>
    <source>
        <strain evidence="18">PSBB022</strain>
    </source>
</reference>
<evidence type="ECO:0000259" key="15">
    <source>
        <dbReference type="Pfam" id="PF00593"/>
    </source>
</evidence>
<dbReference type="InterPro" id="IPR037066">
    <property type="entry name" value="Plug_dom_sf"/>
</dbReference>
<comment type="subcellular location">
    <subcellularLocation>
        <location evidence="1 11">Cell outer membrane</location>
        <topology evidence="1 11">Multi-pass membrane protein</topology>
    </subcellularLocation>
</comment>
<dbReference type="Pfam" id="PF00593">
    <property type="entry name" value="TonB_dep_Rec_b-barrel"/>
    <property type="match status" value="1"/>
</dbReference>
<dbReference type="AlphaFoldDB" id="A0A266QBD2"/>
<accession>A0A266QBD2</accession>
<dbReference type="GO" id="GO:0044718">
    <property type="term" value="P:siderophore transmembrane transport"/>
    <property type="evidence" value="ECO:0007669"/>
    <property type="project" value="TreeGrafter"/>
</dbReference>
<feature type="signal peptide" evidence="14">
    <location>
        <begin position="1"/>
        <end position="32"/>
    </location>
</feature>
<keyword evidence="6 14" id="KW-0732">Signal</keyword>
<evidence type="ECO:0000256" key="13">
    <source>
        <dbReference type="RuleBase" id="RU003357"/>
    </source>
</evidence>
<keyword evidence="4 11" id="KW-1134">Transmembrane beta strand</keyword>
<keyword evidence="5 11" id="KW-0812">Transmembrane</keyword>
<keyword evidence="10 11" id="KW-0998">Cell outer membrane</keyword>
<dbReference type="InterPro" id="IPR036942">
    <property type="entry name" value="Beta-barrel_TonB_sf"/>
</dbReference>
<dbReference type="CDD" id="cd01347">
    <property type="entry name" value="ligand_gated_channel"/>
    <property type="match status" value="1"/>
</dbReference>
<dbReference type="InterPro" id="IPR010917">
    <property type="entry name" value="TonB_rcpt_CS"/>
</dbReference>
<evidence type="ECO:0000313" key="18">
    <source>
        <dbReference type="Proteomes" id="UP000216101"/>
    </source>
</evidence>
<dbReference type="InterPro" id="IPR039426">
    <property type="entry name" value="TonB-dep_rcpt-like"/>
</dbReference>
<evidence type="ECO:0000256" key="11">
    <source>
        <dbReference type="PROSITE-ProRule" id="PRU01360"/>
    </source>
</evidence>
<dbReference type="PANTHER" id="PTHR30069:SF29">
    <property type="entry name" value="HEMOGLOBIN AND HEMOGLOBIN-HAPTOGLOBIN-BINDING PROTEIN 1-RELATED"/>
    <property type="match status" value="1"/>
</dbReference>
<evidence type="ECO:0000256" key="9">
    <source>
        <dbReference type="ARBA" id="ARBA00023170"/>
    </source>
</evidence>
<dbReference type="NCBIfam" id="TIGR01786">
    <property type="entry name" value="TonB-hemlactrns"/>
    <property type="match status" value="1"/>
</dbReference>
<organism evidence="17 18">
    <name type="scientific">Cellvibrio mixtus</name>
    <dbReference type="NCBI Taxonomy" id="39650"/>
    <lineage>
        <taxon>Bacteria</taxon>
        <taxon>Pseudomonadati</taxon>
        <taxon>Pseudomonadota</taxon>
        <taxon>Gammaproteobacteria</taxon>
        <taxon>Cellvibrionales</taxon>
        <taxon>Cellvibrionaceae</taxon>
        <taxon>Cellvibrio</taxon>
    </lineage>
</organism>
<evidence type="ECO:0000256" key="14">
    <source>
        <dbReference type="SAM" id="SignalP"/>
    </source>
</evidence>
<name>A0A266QBD2_9GAMM</name>
<dbReference type="Proteomes" id="UP000216101">
    <property type="component" value="Unassembled WGS sequence"/>
</dbReference>
<feature type="domain" description="TonB-dependent receptor plug" evidence="16">
    <location>
        <begin position="63"/>
        <end position="171"/>
    </location>
</feature>
<comment type="caution">
    <text evidence="17">The sequence shown here is derived from an EMBL/GenBank/DDBJ whole genome shotgun (WGS) entry which is preliminary data.</text>
</comment>
<feature type="domain" description="TonB-dependent receptor-like beta-barrel" evidence="15">
    <location>
        <begin position="267"/>
        <end position="736"/>
    </location>
</feature>
<evidence type="ECO:0000256" key="5">
    <source>
        <dbReference type="ARBA" id="ARBA00022692"/>
    </source>
</evidence>
<dbReference type="EMBL" id="NHNI01000001">
    <property type="protein sequence ID" value="OZY86681.1"/>
    <property type="molecule type" value="Genomic_DNA"/>
</dbReference>
<dbReference type="GO" id="GO:0015344">
    <property type="term" value="F:siderophore uptake transmembrane transporter activity"/>
    <property type="evidence" value="ECO:0007669"/>
    <property type="project" value="TreeGrafter"/>
</dbReference>
<evidence type="ECO:0000256" key="1">
    <source>
        <dbReference type="ARBA" id="ARBA00004571"/>
    </source>
</evidence>
<dbReference type="Gene3D" id="2.40.170.20">
    <property type="entry name" value="TonB-dependent receptor, beta-barrel domain"/>
    <property type="match status" value="1"/>
</dbReference>
<evidence type="ECO:0000256" key="10">
    <source>
        <dbReference type="ARBA" id="ARBA00023237"/>
    </source>
</evidence>
<dbReference type="InterPro" id="IPR012910">
    <property type="entry name" value="Plug_dom"/>
</dbReference>
<gene>
    <name evidence="17" type="ORF">CBP51_06605</name>
</gene>
<dbReference type="GO" id="GO:0009279">
    <property type="term" value="C:cell outer membrane"/>
    <property type="evidence" value="ECO:0007669"/>
    <property type="project" value="UniProtKB-SubCell"/>
</dbReference>
<dbReference type="Gene3D" id="2.170.130.10">
    <property type="entry name" value="TonB-dependent receptor, plug domain"/>
    <property type="match status" value="1"/>
</dbReference>
<feature type="chain" id="PRO_5013261128" description="TonB-dependent hemoglobin/transferrin/lactoferrin family receptor" evidence="14">
    <location>
        <begin position="33"/>
        <end position="784"/>
    </location>
</feature>
<evidence type="ECO:0000256" key="4">
    <source>
        <dbReference type="ARBA" id="ARBA00022452"/>
    </source>
</evidence>
<dbReference type="PROSITE" id="PS01156">
    <property type="entry name" value="TONB_DEPENDENT_REC_2"/>
    <property type="match status" value="1"/>
</dbReference>
<evidence type="ECO:0000256" key="6">
    <source>
        <dbReference type="ARBA" id="ARBA00022729"/>
    </source>
</evidence>
<evidence type="ECO:0008006" key="19">
    <source>
        <dbReference type="Google" id="ProtNLM"/>
    </source>
</evidence>
<sequence>MKQWFSCKFPYGFSRNTLLMAGVFIASAQVCAADTAVQSGEPKKKLGKVVVTAQAEKESSHPSSKLVTREILDDQQVTDMDDLVRYIPGVSVSDIGRFGATGFSIRGLDGDRVAMTVDGLAMGETLDPLSYQAYDFFRSTRGGLDIDALKSVEIIKGADSIASGSGGLSGAVMFVTKDPADYLAAQGDDTFLSVKTGYASENDEALLSATLANRTGAWESLLVLTQRQSNEVDVQGKGENITGGAREIADPLDAESTNGLFKLHFHASPSHRLGIVAEHYRANSQLDNLSRVDASYLTRTTDDDNERDRIGVNYQWLAESRWFDTFNWHYDYQNTYNSGYTLMLFKSATCPQAVSPCYRSEDRYYEQDSHSTRVKFSKNIASAGLEQELVYGAGAEVRDVSYASIDTRYLGESDTVSLVEVDPDFVPETSVTHWHAYVHDQLSPRHSAWTFTLGARADNYQYSPTLGAQYQDASATVGDVSFTQATWQLGADYQFNPQQHAGIHLGTGFRAPSTENLYYATVTSVATDVAAGQDVVLWDSVANPDLDAEESLNKELRYGFSNQFLQVNVAIFHDDYSNFIETQTLTRLNDTVFQACSRGTCTTATGDAYTMPVNTGEVVVKGFEIDGQWNLDRNIALRFAYSYNDGEKKNGDPLLSIVPHSGVIGVEYQPDDRRWAASLIMTRTGSKKPEDVVVTAANGTQTQGAPFLTDAFTLFDLQGRYQLTPALKVTLGLYNITDEQYWRWQRVQFVTEGSGGARGGVTGDGINRYAEPGRNLKASMSYTF</sequence>